<evidence type="ECO:0000259" key="2">
    <source>
        <dbReference type="Pfam" id="PF02470"/>
    </source>
</evidence>
<dbReference type="AlphaFoldDB" id="A0A653E2M4"/>
<evidence type="ECO:0000313" key="3">
    <source>
        <dbReference type="EMBL" id="VEV96957.1"/>
    </source>
</evidence>
<keyword evidence="1" id="KW-1133">Transmembrane helix</keyword>
<proteinExistence type="predicted"/>
<dbReference type="Pfam" id="PF02470">
    <property type="entry name" value="MlaD"/>
    <property type="match status" value="1"/>
</dbReference>
<keyword evidence="1" id="KW-0812">Transmembrane</keyword>
<accession>A0A653E2M4</accession>
<feature type="transmembrane region" description="Helical" evidence="1">
    <location>
        <begin position="7"/>
        <end position="28"/>
    </location>
</feature>
<sequence>MEPRAHHVLIGFFTLVTVGAALIFALWLSKSSADQEYHEYEVIFKEAVTGLSKGSSVQYSGINVGDVLKLSLDPKDPRKVRALIRVASDTPVKENTRAKLSLTGVTGTAVIQLNGGTPSSPLLIGKGGDIPTIEADRSPLASLLANGEDVVFNINHLITQANHLFSDDNIERVGKTLDNIAQATTSISDQRDQLNITLKHIGDASAEAVNLMRTTNQLMDEQGREVFGNVERITASLEESSDTIAAMLQTNQQALNNGMQGVSQLGPAISELRETLSVLRSFSRKLEEDPSGYLLRSESIKEFQP</sequence>
<dbReference type="InterPro" id="IPR003399">
    <property type="entry name" value="Mce/MlaD"/>
</dbReference>
<reference evidence="3" key="1">
    <citation type="submission" date="2019-02" db="EMBL/GenBank/DDBJ databases">
        <authorList>
            <consortium name="Genoscope - CEA"/>
            <person name="William W."/>
        </authorList>
    </citation>
    <scope>NUCLEOTIDE SEQUENCE [LARGE SCALE GENOMIC DNA]</scope>
    <source>
        <strain evidence="3">YSy11</strain>
    </source>
</reference>
<gene>
    <name evidence="3" type="ORF">PMYSY11_1911</name>
</gene>
<organism evidence="3">
    <name type="scientific">Pseudomonas marincola</name>
    <dbReference type="NCBI Taxonomy" id="437900"/>
    <lineage>
        <taxon>Bacteria</taxon>
        <taxon>Pseudomonadati</taxon>
        <taxon>Pseudomonadota</taxon>
        <taxon>Gammaproteobacteria</taxon>
        <taxon>Pseudomonadales</taxon>
        <taxon>Pseudomonadaceae</taxon>
        <taxon>Pseudomonas</taxon>
    </lineage>
</organism>
<dbReference type="PANTHER" id="PTHR36698:SF2">
    <property type="entry name" value="MCE_MLAD DOMAIN-CONTAINING PROTEIN"/>
    <property type="match status" value="1"/>
</dbReference>
<keyword evidence="1" id="KW-0472">Membrane</keyword>
<name>A0A653E2M4_9PSED</name>
<evidence type="ECO:0000256" key="1">
    <source>
        <dbReference type="SAM" id="Phobius"/>
    </source>
</evidence>
<dbReference type="EMBL" id="LR215729">
    <property type="protein sequence ID" value="VEV96957.1"/>
    <property type="molecule type" value="Genomic_DNA"/>
</dbReference>
<dbReference type="RefSeq" id="WP_150548121.1">
    <property type="nucleotide sequence ID" value="NZ_LR215729.2"/>
</dbReference>
<dbReference type="PANTHER" id="PTHR36698">
    <property type="entry name" value="BLL5892 PROTEIN"/>
    <property type="match status" value="1"/>
</dbReference>
<protein>
    <submittedName>
        <fullName evidence="3">ABC transporter permease</fullName>
    </submittedName>
</protein>
<feature type="domain" description="Mce/MlaD" evidence="2">
    <location>
        <begin position="39"/>
        <end position="116"/>
    </location>
</feature>